<dbReference type="EMBL" id="MFCP01000003">
    <property type="protein sequence ID" value="OGE29625.1"/>
    <property type="molecule type" value="Genomic_DNA"/>
</dbReference>
<dbReference type="Gene3D" id="3.40.50.620">
    <property type="entry name" value="HUPs"/>
    <property type="match status" value="1"/>
</dbReference>
<dbReference type="InterPro" id="IPR050385">
    <property type="entry name" value="Archaeal_FAD_synthase"/>
</dbReference>
<dbReference type="SUPFAM" id="SSF52374">
    <property type="entry name" value="Nucleotidylyl transferase"/>
    <property type="match status" value="1"/>
</dbReference>
<dbReference type="PANTHER" id="PTHR43793:SF2">
    <property type="entry name" value="BIFUNCTIONAL PROTEIN HLDE"/>
    <property type="match status" value="1"/>
</dbReference>
<sequence length="159" mass="17699">MAEILSVGRIAAFSKDLKKQGKVVVLAGGCFDILHPGHVIFLEKAKKTGDILVVLLESDQKVKELKGINRPVHTQIDRAQVLFALRAVDYVVMLPYMKFDSEYDELIARIKPDVIAATSKDTNISHHQRTARLVGAKFKLVARVIDNHSTSRISGDRHS</sequence>
<accession>A0A1F5JLX4</accession>
<evidence type="ECO:0000313" key="4">
    <source>
        <dbReference type="EMBL" id="OGE29625.1"/>
    </source>
</evidence>
<dbReference type="Pfam" id="PF01467">
    <property type="entry name" value="CTP_transf_like"/>
    <property type="match status" value="1"/>
</dbReference>
<dbReference type="GO" id="GO:0016779">
    <property type="term" value="F:nucleotidyltransferase activity"/>
    <property type="evidence" value="ECO:0007669"/>
    <property type="project" value="UniProtKB-KW"/>
</dbReference>
<evidence type="ECO:0000256" key="1">
    <source>
        <dbReference type="ARBA" id="ARBA00022679"/>
    </source>
</evidence>
<reference evidence="4 5" key="1">
    <citation type="journal article" date="2016" name="Nat. Commun.">
        <title>Thousands of microbial genomes shed light on interconnected biogeochemical processes in an aquifer system.</title>
        <authorList>
            <person name="Anantharaman K."/>
            <person name="Brown C.T."/>
            <person name="Hug L.A."/>
            <person name="Sharon I."/>
            <person name="Castelle C.J."/>
            <person name="Probst A.J."/>
            <person name="Thomas B.C."/>
            <person name="Singh A."/>
            <person name="Wilkins M.J."/>
            <person name="Karaoz U."/>
            <person name="Brodie E.L."/>
            <person name="Williams K.H."/>
            <person name="Hubbard S.S."/>
            <person name="Banfield J.F."/>
        </authorList>
    </citation>
    <scope>NUCLEOTIDE SEQUENCE [LARGE SCALE GENOMIC DNA]</scope>
</reference>
<evidence type="ECO:0000313" key="5">
    <source>
        <dbReference type="Proteomes" id="UP000177555"/>
    </source>
</evidence>
<dbReference type="PANTHER" id="PTHR43793">
    <property type="entry name" value="FAD SYNTHASE"/>
    <property type="match status" value="1"/>
</dbReference>
<dbReference type="InterPro" id="IPR004821">
    <property type="entry name" value="Cyt_trans-like"/>
</dbReference>
<name>A0A1F5JLX4_9BACT</name>
<dbReference type="AlphaFoldDB" id="A0A1F5JLX4"/>
<protein>
    <recommendedName>
        <fullName evidence="3">Cytidyltransferase-like domain-containing protein</fullName>
    </recommendedName>
</protein>
<evidence type="ECO:0000259" key="3">
    <source>
        <dbReference type="Pfam" id="PF01467"/>
    </source>
</evidence>
<keyword evidence="2" id="KW-0548">Nucleotidyltransferase</keyword>
<proteinExistence type="predicted"/>
<evidence type="ECO:0000256" key="2">
    <source>
        <dbReference type="ARBA" id="ARBA00022695"/>
    </source>
</evidence>
<keyword evidence="1" id="KW-0808">Transferase</keyword>
<feature type="domain" description="Cytidyltransferase-like" evidence="3">
    <location>
        <begin position="26"/>
        <end position="154"/>
    </location>
</feature>
<organism evidence="4 5">
    <name type="scientific">Candidatus Daviesbacteria bacterium RIFCSPHIGHO2_01_FULL_40_11</name>
    <dbReference type="NCBI Taxonomy" id="1797762"/>
    <lineage>
        <taxon>Bacteria</taxon>
        <taxon>Candidatus Daviesiibacteriota</taxon>
    </lineage>
</organism>
<comment type="caution">
    <text evidence="4">The sequence shown here is derived from an EMBL/GenBank/DDBJ whole genome shotgun (WGS) entry which is preliminary data.</text>
</comment>
<dbReference type="NCBIfam" id="TIGR00125">
    <property type="entry name" value="cyt_tran_rel"/>
    <property type="match status" value="1"/>
</dbReference>
<dbReference type="Proteomes" id="UP000177555">
    <property type="component" value="Unassembled WGS sequence"/>
</dbReference>
<dbReference type="InterPro" id="IPR014729">
    <property type="entry name" value="Rossmann-like_a/b/a_fold"/>
</dbReference>
<gene>
    <name evidence="4" type="ORF">A2867_02055</name>
</gene>